<protein>
    <submittedName>
        <fullName evidence="1">Uncharacterized protein</fullName>
    </submittedName>
</protein>
<name>A0A4Z0AYE8_9PSED</name>
<gene>
    <name evidence="1" type="ORF">DYL59_05280</name>
</gene>
<evidence type="ECO:0000313" key="2">
    <source>
        <dbReference type="Proteomes" id="UP000297391"/>
    </source>
</evidence>
<dbReference type="RefSeq" id="WP_135288227.1">
    <property type="nucleotide sequence ID" value="NZ_QUZU01000004.1"/>
</dbReference>
<comment type="caution">
    <text evidence="1">The sequence shown here is derived from an EMBL/GenBank/DDBJ whole genome shotgun (WGS) entry which is preliminary data.</text>
</comment>
<dbReference type="AlphaFoldDB" id="A0A4Z0AYE8"/>
<evidence type="ECO:0000313" key="1">
    <source>
        <dbReference type="EMBL" id="TFY91367.1"/>
    </source>
</evidence>
<organism evidence="1 2">
    <name type="scientific">Pseudomonas kairouanensis</name>
    <dbReference type="NCBI Taxonomy" id="2293832"/>
    <lineage>
        <taxon>Bacteria</taxon>
        <taxon>Pseudomonadati</taxon>
        <taxon>Pseudomonadota</taxon>
        <taxon>Gammaproteobacteria</taxon>
        <taxon>Pseudomonadales</taxon>
        <taxon>Pseudomonadaceae</taxon>
        <taxon>Pseudomonas</taxon>
    </lineage>
</organism>
<proteinExistence type="predicted"/>
<sequence>MTILSKKQQAAIDSRAANKTLLSQRKAGVLALPLPTFDSLNSDGLISAANAKKPLPVTFDISELAADEDLDPLTTRVDIHMRGRGASQWGAAMYVVRFQTAANPTFPPIDAPFIRDMPVSRLTEGQHEVGYILYEGSSPTPLLIGAPLEVDFTAPEFPNHPRAPEFPLYLASGKITQQDVDDHPEGLECTYPDYSTRKAGERIAVHFSPDFSSQLSDPVDTFPVDDDLKFTLDWDLIKDNLAGQNYLFYVLIDLAGNPSKDSTPARITLELTPAPDPLEAYVPLARQPADGLLDLADLYDPDGVFVAIRQYTNNLPSVDVVELTFGTRPPLRFPVNLFLPFPLMLPITRANLLADYGTATGELPTTIAYFIDRHGTSFDAPDHEIAQDYSAEGPPPTPDPENPAFNLVTVYGSDPDVENELPADDFEVDATVKLVLWDTPLPAPGARIRGYWDDFAHEFMDVTLTTEGPGDTLTRTVPWETIRTVGNKTVKVFYTVGWGTNDNIQRSRSQDVVVNANKVVLQMAVIKKATATWACTDLHPVNWAGTVHVPGNSVYFKEFMVIRCEFRVFSDITGDTQLGTTLVLNSPPLTPAMVTGGFDITVPYASLRPAVRNSVDFHYFVPIPGEGDQPSVRAWARTRFTDLNGLFCEQQPPTV</sequence>
<accession>A0A4Z0AYE8</accession>
<reference evidence="1 2" key="1">
    <citation type="journal article" date="2019" name="Syst. Appl. Microbiol.">
        <title>New species of pathogenic Pseudomonas isolated from citrus in Tunisia: Proposal of Pseudomonas kairouanensis sp. nov. and Pseudomonas nabeulensis sp. nov.</title>
        <authorList>
            <person name="Oueslati M."/>
            <person name="Mulet M."/>
            <person name="Gomila M."/>
            <person name="Berge O."/>
            <person name="Hajlaoui M.R."/>
            <person name="Lalucat J."/>
            <person name="Sadfi-Zouaoui N."/>
            <person name="Garcia-Valdes E."/>
        </authorList>
    </citation>
    <scope>NUCLEOTIDE SEQUENCE [LARGE SCALE GENOMIC DNA]</scope>
    <source>
        <strain evidence="1 2">KC12</strain>
    </source>
</reference>
<dbReference type="EMBL" id="QUZU01000004">
    <property type="protein sequence ID" value="TFY91367.1"/>
    <property type="molecule type" value="Genomic_DNA"/>
</dbReference>
<dbReference type="Proteomes" id="UP000297391">
    <property type="component" value="Unassembled WGS sequence"/>
</dbReference>
<dbReference type="OrthoDB" id="6891193at2"/>
<keyword evidence="2" id="KW-1185">Reference proteome</keyword>